<gene>
    <name evidence="1" type="ORF">LY89DRAFT_669189</name>
</gene>
<protein>
    <submittedName>
        <fullName evidence="1">Uncharacterized protein</fullName>
    </submittedName>
</protein>
<name>A0A194X977_MOLSC</name>
<dbReference type="GeneID" id="28822801"/>
<dbReference type="InParanoid" id="A0A194X977"/>
<dbReference type="RefSeq" id="XP_018071081.1">
    <property type="nucleotide sequence ID" value="XM_018213075.1"/>
</dbReference>
<proteinExistence type="predicted"/>
<dbReference type="KEGG" id="psco:LY89DRAFT_669189"/>
<keyword evidence="2" id="KW-1185">Reference proteome</keyword>
<evidence type="ECO:0000313" key="2">
    <source>
        <dbReference type="Proteomes" id="UP000070700"/>
    </source>
</evidence>
<dbReference type="AlphaFoldDB" id="A0A194X977"/>
<organism evidence="1 2">
    <name type="scientific">Mollisia scopiformis</name>
    <name type="common">Conifer needle endophyte fungus</name>
    <name type="synonym">Phialocephala scopiformis</name>
    <dbReference type="NCBI Taxonomy" id="149040"/>
    <lineage>
        <taxon>Eukaryota</taxon>
        <taxon>Fungi</taxon>
        <taxon>Dikarya</taxon>
        <taxon>Ascomycota</taxon>
        <taxon>Pezizomycotina</taxon>
        <taxon>Leotiomycetes</taxon>
        <taxon>Helotiales</taxon>
        <taxon>Mollisiaceae</taxon>
        <taxon>Mollisia</taxon>
    </lineage>
</organism>
<evidence type="ECO:0000313" key="1">
    <source>
        <dbReference type="EMBL" id="KUJ16726.1"/>
    </source>
</evidence>
<sequence>MGERFLLGDNAKELFPRSDNQSKRRTPTTIAKILENSSKCITSWGVRFLSVDYAVNRLSQFDSGTTMAAQEYEEDGEKGLFSNPAKNPDSHVGPYVFILAQTLLGVSRGGNQGCSSQQAQALLAFFLATAKNPQVMILKVDDARASGSNLVVHHNKLKPSWHSSWLRPRAKVISIVIREIEIGFERYVSIHFAADNINSFEADLNLSDYYGVQLIEPRTTKKVTVGNFEDPVVKQSLMARPSPSLLTAS</sequence>
<accession>A0A194X977</accession>
<dbReference type="Proteomes" id="UP000070700">
    <property type="component" value="Unassembled WGS sequence"/>
</dbReference>
<reference evidence="1 2" key="1">
    <citation type="submission" date="2015-10" db="EMBL/GenBank/DDBJ databases">
        <title>Full genome of DAOMC 229536 Phialocephala scopiformis, a fungal endophyte of spruce producing the potent anti-insectan compound rugulosin.</title>
        <authorList>
            <consortium name="DOE Joint Genome Institute"/>
            <person name="Walker A.K."/>
            <person name="Frasz S.L."/>
            <person name="Seifert K.A."/>
            <person name="Miller J.D."/>
            <person name="Mondo S.J."/>
            <person name="Labutti K."/>
            <person name="Lipzen A."/>
            <person name="Dockter R."/>
            <person name="Kennedy M."/>
            <person name="Grigoriev I.V."/>
            <person name="Spatafora J.W."/>
        </authorList>
    </citation>
    <scope>NUCLEOTIDE SEQUENCE [LARGE SCALE GENOMIC DNA]</scope>
    <source>
        <strain evidence="1 2">CBS 120377</strain>
    </source>
</reference>
<dbReference type="EMBL" id="KQ947415">
    <property type="protein sequence ID" value="KUJ16726.1"/>
    <property type="molecule type" value="Genomic_DNA"/>
</dbReference>